<dbReference type="KEGG" id="slb:AWJ20_1312"/>
<keyword evidence="2" id="KW-0698">rRNA processing</keyword>
<evidence type="ECO:0000259" key="11">
    <source>
        <dbReference type="PROSITE" id="PS51195"/>
    </source>
</evidence>
<feature type="short sequence motif" description="Q motif" evidence="7">
    <location>
        <begin position="164"/>
        <end position="194"/>
    </location>
</feature>
<dbReference type="Gene3D" id="3.40.50.300">
    <property type="entry name" value="P-loop containing nucleotide triphosphate hydrolases"/>
    <property type="match status" value="1"/>
</dbReference>
<dbReference type="EMBL" id="CP014501">
    <property type="protein sequence ID" value="ANB13034.1"/>
    <property type="molecule type" value="Genomic_DNA"/>
</dbReference>
<feature type="domain" description="DEAD-box RNA helicase Q" evidence="11">
    <location>
        <begin position="164"/>
        <end position="194"/>
    </location>
</feature>
<dbReference type="GO" id="GO:0005524">
    <property type="term" value="F:ATP binding"/>
    <property type="evidence" value="ECO:0007669"/>
    <property type="project" value="UniProtKB-UniRule"/>
</dbReference>
<feature type="region of interest" description="Disordered" evidence="9">
    <location>
        <begin position="38"/>
        <end position="137"/>
    </location>
</feature>
<dbReference type="SMART" id="SM00487">
    <property type="entry name" value="DEXDc"/>
    <property type="match status" value="1"/>
</dbReference>
<keyword evidence="5 8" id="KW-0347">Helicase</keyword>
<reference evidence="12 13" key="1">
    <citation type="submission" date="2016-02" db="EMBL/GenBank/DDBJ databases">
        <title>Complete genome sequence and transcriptome regulation of the pentose utilising yeast Sugiyamaella lignohabitans.</title>
        <authorList>
            <person name="Bellasio M."/>
            <person name="Peymann A."/>
            <person name="Valli M."/>
            <person name="Sipitzky M."/>
            <person name="Graf A."/>
            <person name="Sauer M."/>
            <person name="Marx H."/>
            <person name="Mattanovich D."/>
        </authorList>
    </citation>
    <scope>NUCLEOTIDE SEQUENCE [LARGE SCALE GENOMIC DNA]</scope>
    <source>
        <strain evidence="12 13">CBS 10342</strain>
    </source>
</reference>
<comment type="catalytic activity">
    <reaction evidence="8">
        <text>ATP + H2O = ADP + phosphate + H(+)</text>
        <dbReference type="Rhea" id="RHEA:13065"/>
        <dbReference type="ChEBI" id="CHEBI:15377"/>
        <dbReference type="ChEBI" id="CHEBI:15378"/>
        <dbReference type="ChEBI" id="CHEBI:30616"/>
        <dbReference type="ChEBI" id="CHEBI:43474"/>
        <dbReference type="ChEBI" id="CHEBI:456216"/>
        <dbReference type="EC" id="3.6.4.13"/>
    </reaction>
</comment>
<dbReference type="RefSeq" id="XP_018735511.1">
    <property type="nucleotide sequence ID" value="XM_018878182.1"/>
</dbReference>
<feature type="compositionally biased region" description="Polar residues" evidence="9">
    <location>
        <begin position="83"/>
        <end position="103"/>
    </location>
</feature>
<evidence type="ECO:0000256" key="4">
    <source>
        <dbReference type="ARBA" id="ARBA00022801"/>
    </source>
</evidence>
<evidence type="ECO:0000256" key="2">
    <source>
        <dbReference type="ARBA" id="ARBA00022552"/>
    </source>
</evidence>
<evidence type="ECO:0000256" key="7">
    <source>
        <dbReference type="PROSITE-ProRule" id="PRU00552"/>
    </source>
</evidence>
<dbReference type="GO" id="GO:0016787">
    <property type="term" value="F:hydrolase activity"/>
    <property type="evidence" value="ECO:0007669"/>
    <property type="project" value="UniProtKB-KW"/>
</dbReference>
<evidence type="ECO:0000256" key="8">
    <source>
        <dbReference type="RuleBase" id="RU365068"/>
    </source>
</evidence>
<accession>A0A167DL74</accession>
<sequence length="697" mass="77491">MWRNSVSRPFIRQQIYLLHPGCALSRWNSTYSNPNKYNSGFIDRSPNQSGSRQYYGHAEAGSSKVTPNRSVRKENCGPKLDRSNGNLQKRHTNSNTKQFQGSKGHTPRHPEGRPRDYSYGSGSSTTKSTTPPSTIHPEVPVVYFSSGKSQTLKVPIQVNPQNVKSFEELNLNEQIISTLYKSHHHVKTPNEVQKKMLALLGSDVSVMVRSDAGTGKSLATVLYMMSNERQNNLPNETPHITNLILVPSPQLAAQYYEQFEEIVKKMPGVNIHTVVQRLFRSDETYDGHEIAEEAVDGASILSNQGQLDLLSKYPGPHTLIATPNRLLDLLSSNSRDLVPLYNLSCVCVDEVDAFYWKEFRRAFQPSIEPGEGSQKKRKAKQIPLDLLMNHIKSWRDGHLRGIALARLPKRKQMNAKKNISISPLRFIISSSVDFPGLDKMVEEKPWLKENHRPVLTIGVNSSSRGVTYKAFKNISSYFLSYNTNNSQLKDLDVGTIDILKHELGDSGANKAQLAKPTSGSDGSKYAIDRLNTYSGCMEKLTKLAASQNSKNLIILPDGIPSKGFAEHLQNKGISCGLADYTSPTGFSSINGEHLNPTSVFNSPNQEDPAITTIVTQASNIHGIQFNGLNNIYLFDWHVVYPKILYPKLAGLFDPAHERPGISRNIFLIDTDMTTSSTQALASSLSSIEGLTTSTLYE</sequence>
<dbReference type="GO" id="GO:0005730">
    <property type="term" value="C:nucleolus"/>
    <property type="evidence" value="ECO:0007669"/>
    <property type="project" value="UniProtKB-SubCell"/>
</dbReference>
<dbReference type="AlphaFoldDB" id="A0A167DL74"/>
<feature type="compositionally biased region" description="Basic and acidic residues" evidence="9">
    <location>
        <begin position="71"/>
        <end position="82"/>
    </location>
</feature>
<dbReference type="GeneID" id="30033101"/>
<evidence type="ECO:0000259" key="10">
    <source>
        <dbReference type="PROSITE" id="PS51192"/>
    </source>
</evidence>
<keyword evidence="3 8" id="KW-0547">Nucleotide-binding</keyword>
<evidence type="ECO:0000313" key="12">
    <source>
        <dbReference type="EMBL" id="ANB13034.1"/>
    </source>
</evidence>
<keyword evidence="8" id="KW-0694">RNA-binding</keyword>
<evidence type="ECO:0000313" key="13">
    <source>
        <dbReference type="Proteomes" id="UP000189580"/>
    </source>
</evidence>
<name>A0A167DL74_9ASCO</name>
<comment type="subcellular location">
    <subcellularLocation>
        <location evidence="1">Nucleus</location>
        <location evidence="1">Nucleolus</location>
    </subcellularLocation>
</comment>
<dbReference type="Proteomes" id="UP000189580">
    <property type="component" value="Chromosome a"/>
</dbReference>
<dbReference type="InterPro" id="IPR014014">
    <property type="entry name" value="RNA_helicase_DEAD_Q_motif"/>
</dbReference>
<evidence type="ECO:0000256" key="1">
    <source>
        <dbReference type="ARBA" id="ARBA00004604"/>
    </source>
</evidence>
<dbReference type="InterPro" id="IPR011545">
    <property type="entry name" value="DEAD/DEAH_box_helicase_dom"/>
</dbReference>
<evidence type="ECO:0000256" key="6">
    <source>
        <dbReference type="ARBA" id="ARBA00022840"/>
    </source>
</evidence>
<comment type="function">
    <text evidence="8">RNA helicase.</text>
</comment>
<organism evidence="12 13">
    <name type="scientific">Sugiyamaella lignohabitans</name>
    <dbReference type="NCBI Taxonomy" id="796027"/>
    <lineage>
        <taxon>Eukaryota</taxon>
        <taxon>Fungi</taxon>
        <taxon>Dikarya</taxon>
        <taxon>Ascomycota</taxon>
        <taxon>Saccharomycotina</taxon>
        <taxon>Dipodascomycetes</taxon>
        <taxon>Dipodascales</taxon>
        <taxon>Trichomonascaceae</taxon>
        <taxon>Sugiyamaella</taxon>
    </lineage>
</organism>
<protein>
    <recommendedName>
        <fullName evidence="8">ATP-dependent RNA helicase</fullName>
        <ecNumber evidence="8">3.6.4.13</ecNumber>
    </recommendedName>
</protein>
<dbReference type="InterPro" id="IPR014001">
    <property type="entry name" value="Helicase_ATP-bd"/>
</dbReference>
<dbReference type="PANTHER" id="PTHR24031">
    <property type="entry name" value="RNA HELICASE"/>
    <property type="match status" value="1"/>
</dbReference>
<dbReference type="GO" id="GO:0003724">
    <property type="term" value="F:RNA helicase activity"/>
    <property type="evidence" value="ECO:0007669"/>
    <property type="project" value="UniProtKB-EC"/>
</dbReference>
<keyword evidence="13" id="KW-1185">Reference proteome</keyword>
<comment type="similarity">
    <text evidence="8">Belongs to the DEAD box helicase family.</text>
</comment>
<feature type="domain" description="Helicase ATP-binding" evidence="10">
    <location>
        <begin position="197"/>
        <end position="385"/>
    </location>
</feature>
<proteinExistence type="inferred from homology"/>
<evidence type="ECO:0000256" key="9">
    <source>
        <dbReference type="SAM" id="MobiDB-lite"/>
    </source>
</evidence>
<comment type="domain">
    <text evidence="8">The Q motif is unique to and characteristic of the DEAD box family of RNA helicases and controls ATP binding and hydrolysis.</text>
</comment>
<keyword evidence="4 8" id="KW-0378">Hydrolase</keyword>
<dbReference type="GO" id="GO:0006364">
    <property type="term" value="P:rRNA processing"/>
    <property type="evidence" value="ECO:0007669"/>
    <property type="project" value="UniProtKB-KW"/>
</dbReference>
<gene>
    <name evidence="12" type="ORF">AWJ20_1312</name>
</gene>
<dbReference type="Pfam" id="PF00270">
    <property type="entry name" value="DEAD"/>
    <property type="match status" value="1"/>
</dbReference>
<dbReference type="PROSITE" id="PS51195">
    <property type="entry name" value="Q_MOTIF"/>
    <property type="match status" value="1"/>
</dbReference>
<dbReference type="OrthoDB" id="4088766at2759"/>
<dbReference type="GO" id="GO:0003723">
    <property type="term" value="F:RNA binding"/>
    <property type="evidence" value="ECO:0007669"/>
    <property type="project" value="UniProtKB-UniRule"/>
</dbReference>
<dbReference type="EC" id="3.6.4.13" evidence="8"/>
<dbReference type="PROSITE" id="PS51192">
    <property type="entry name" value="HELICASE_ATP_BIND_1"/>
    <property type="match status" value="1"/>
</dbReference>
<evidence type="ECO:0000256" key="3">
    <source>
        <dbReference type="ARBA" id="ARBA00022741"/>
    </source>
</evidence>
<feature type="compositionally biased region" description="Low complexity" evidence="9">
    <location>
        <begin position="117"/>
        <end position="133"/>
    </location>
</feature>
<evidence type="ECO:0000256" key="5">
    <source>
        <dbReference type="ARBA" id="ARBA00022806"/>
    </source>
</evidence>
<dbReference type="SUPFAM" id="SSF52540">
    <property type="entry name" value="P-loop containing nucleoside triphosphate hydrolases"/>
    <property type="match status" value="1"/>
</dbReference>
<keyword evidence="6 8" id="KW-0067">ATP-binding</keyword>
<dbReference type="InterPro" id="IPR027417">
    <property type="entry name" value="P-loop_NTPase"/>
</dbReference>